<reference evidence="1" key="2">
    <citation type="journal article" date="2018" name="Environ. Sci. Technol.">
        <title>The Toxicogenome of Hyalella azteca: A Model for Sediment Ecotoxicology and Evolutionary Toxicology.</title>
        <authorList>
            <person name="Poynton H.C."/>
            <person name="Hasenbein S."/>
            <person name="Benoit J.B."/>
            <person name="Sepulveda M.S."/>
            <person name="Poelchau M.F."/>
            <person name="Hughes D.S.T."/>
            <person name="Murali S.C."/>
            <person name="Chen S."/>
            <person name="Glastad K.M."/>
            <person name="Goodisman M.A.D."/>
            <person name="Werren J.H."/>
            <person name="Vineis J.H."/>
            <person name="Bowen J.L."/>
            <person name="Friedrich M."/>
            <person name="Jones J."/>
            <person name="Robertson H.M."/>
            <person name="Feyereisen R."/>
            <person name="Mechler-Hickson A."/>
            <person name="Mathers N."/>
            <person name="Lee C.E."/>
            <person name="Colbourne J.K."/>
            <person name="Biales A."/>
            <person name="Johnston J.S."/>
            <person name="Wellborn G.A."/>
            <person name="Rosendale A.J."/>
            <person name="Cridge A.G."/>
            <person name="Munoz-Torres M.C."/>
            <person name="Bain P.A."/>
            <person name="Manny A.R."/>
            <person name="Major K.M."/>
            <person name="Lambert F.N."/>
            <person name="Vulpe C.D."/>
            <person name="Tuck P."/>
            <person name="Blalock B.J."/>
            <person name="Lin Y.Y."/>
            <person name="Smith M.E."/>
            <person name="Ochoa-Acuna H."/>
            <person name="Chen M.M."/>
            <person name="Childers C.P."/>
            <person name="Qu J."/>
            <person name="Dugan S."/>
            <person name="Lee S.L."/>
            <person name="Chao H."/>
            <person name="Dinh H."/>
            <person name="Han Y."/>
            <person name="Doddapaneni H."/>
            <person name="Worley K.C."/>
            <person name="Muzny D.M."/>
            <person name="Gibbs R.A."/>
            <person name="Richards S."/>
        </authorList>
    </citation>
    <scope>NUCLEOTIDE SEQUENCE</scope>
    <source>
        <strain evidence="1">HAZT.00-mixed</strain>
        <tissue evidence="1">Whole organism</tissue>
    </source>
</reference>
<name>A0A6A0H497_HYAAZ</name>
<reference evidence="1" key="3">
    <citation type="submission" date="2019-06" db="EMBL/GenBank/DDBJ databases">
        <authorList>
            <person name="Poynton C."/>
            <person name="Hasenbein S."/>
            <person name="Benoit J.B."/>
            <person name="Sepulveda M.S."/>
            <person name="Poelchau M.F."/>
            <person name="Murali S.C."/>
            <person name="Chen S."/>
            <person name="Glastad K.M."/>
            <person name="Werren J.H."/>
            <person name="Vineis J.H."/>
            <person name="Bowen J.L."/>
            <person name="Friedrich M."/>
            <person name="Jones J."/>
            <person name="Robertson H.M."/>
            <person name="Feyereisen R."/>
            <person name="Mechler-Hickson A."/>
            <person name="Mathers N."/>
            <person name="Lee C.E."/>
            <person name="Colbourne J.K."/>
            <person name="Biales A."/>
            <person name="Johnston J.S."/>
            <person name="Wellborn G.A."/>
            <person name="Rosendale A.J."/>
            <person name="Cridge A.G."/>
            <person name="Munoz-Torres M.C."/>
            <person name="Bain P.A."/>
            <person name="Manny A.R."/>
            <person name="Major K.M."/>
            <person name="Lambert F.N."/>
            <person name="Vulpe C.D."/>
            <person name="Tuck P."/>
            <person name="Blalock B.J."/>
            <person name="Lin Y.-Y."/>
            <person name="Smith M.E."/>
            <person name="Ochoa-Acuna H."/>
            <person name="Chen M.-J.M."/>
            <person name="Childers C.P."/>
            <person name="Qu J."/>
            <person name="Dugan S."/>
            <person name="Lee S.L."/>
            <person name="Chao H."/>
            <person name="Dinh H."/>
            <person name="Han Y."/>
            <person name="Doddapaneni H."/>
            <person name="Worley K.C."/>
            <person name="Muzny D.M."/>
            <person name="Gibbs R.A."/>
            <person name="Richards S."/>
        </authorList>
    </citation>
    <scope>NUCLEOTIDE SEQUENCE</scope>
    <source>
        <strain evidence="1">HAZT.00-mixed</strain>
        <tissue evidence="1">Whole organism</tissue>
    </source>
</reference>
<gene>
    <name evidence="1" type="ORF">HAZT_HAZT009734</name>
</gene>
<proteinExistence type="predicted"/>
<reference evidence="1" key="1">
    <citation type="submission" date="2014-08" db="EMBL/GenBank/DDBJ databases">
        <authorList>
            <person name="Murali S."/>
            <person name="Richards S."/>
            <person name="Bandaranaike D."/>
            <person name="Bellair M."/>
            <person name="Blankenburg K."/>
            <person name="Chao H."/>
            <person name="Dinh H."/>
            <person name="Doddapaneni H."/>
            <person name="Dugan-Rocha S."/>
            <person name="Elkadiri S."/>
            <person name="Gnanaolivu R."/>
            <person name="Hughes D."/>
            <person name="Lee S."/>
            <person name="Li M."/>
            <person name="Ming W."/>
            <person name="Munidasa M."/>
            <person name="Muniz J."/>
            <person name="Nguyen L."/>
            <person name="Osuji N."/>
            <person name="Pu L.-L."/>
            <person name="Puazo M."/>
            <person name="Skinner E."/>
            <person name="Qu C."/>
            <person name="Quiroz J."/>
            <person name="Raj R."/>
            <person name="Weissenberger G."/>
            <person name="Xin Y."/>
            <person name="Zou X."/>
            <person name="Han Y."/>
            <person name="Worley K."/>
            <person name="Muzny D."/>
            <person name="Gibbs R."/>
        </authorList>
    </citation>
    <scope>NUCLEOTIDE SEQUENCE</scope>
    <source>
        <strain evidence="1">HAZT.00-mixed</strain>
        <tissue evidence="1">Whole organism</tissue>
    </source>
</reference>
<comment type="caution">
    <text evidence="1">The sequence shown here is derived from an EMBL/GenBank/DDBJ whole genome shotgun (WGS) entry which is preliminary data.</text>
</comment>
<dbReference type="EMBL" id="JQDR03007053">
    <property type="protein sequence ID" value="KAA0199220.1"/>
    <property type="molecule type" value="Genomic_DNA"/>
</dbReference>
<dbReference type="AlphaFoldDB" id="A0A6A0H497"/>
<sequence length="172" mass="19573">MSSKFEKLNKYVGELKCIKQQLINTPMLDKLLDAEILSREKIMRNFALENKRHELLKSIAKVQEILTETSQQSFRQHLEKQMASLQEEVDLIQIGSPGVELPADEFKKRLIECEETIAITIYKLEGIFIPKLTTTQQDPEAVKEKLAAADFDLDTRNLAPEVTSLDPVSATN</sequence>
<dbReference type="Proteomes" id="UP000711488">
    <property type="component" value="Unassembled WGS sequence"/>
</dbReference>
<accession>A0A6A0H497</accession>
<evidence type="ECO:0000313" key="1">
    <source>
        <dbReference type="EMBL" id="KAA0199220.1"/>
    </source>
</evidence>
<protein>
    <submittedName>
        <fullName evidence="1">Uncharacterized protein</fullName>
    </submittedName>
</protein>
<organism evidence="1">
    <name type="scientific">Hyalella azteca</name>
    <name type="common">Amphipod</name>
    <dbReference type="NCBI Taxonomy" id="294128"/>
    <lineage>
        <taxon>Eukaryota</taxon>
        <taxon>Metazoa</taxon>
        <taxon>Ecdysozoa</taxon>
        <taxon>Arthropoda</taxon>
        <taxon>Crustacea</taxon>
        <taxon>Multicrustacea</taxon>
        <taxon>Malacostraca</taxon>
        <taxon>Eumalacostraca</taxon>
        <taxon>Peracarida</taxon>
        <taxon>Amphipoda</taxon>
        <taxon>Senticaudata</taxon>
        <taxon>Talitrida</taxon>
        <taxon>Talitroidea</taxon>
        <taxon>Hyalellidae</taxon>
        <taxon>Hyalella</taxon>
    </lineage>
</organism>